<sequence length="141" mass="14258">MPIQDLVDSIAMQANLDPQVAEKAAGTVLSVLQHEAPEQAATLFAKIPGATELAQNFDVMASGAQSGGFLSSVTSMLGGAAGEKVGALVNGVAALKESGLTVEQIQEAGAAVLAHAKKYADPKLVDQLLDSVPGLKGHLGL</sequence>
<keyword evidence="2" id="KW-1185">Reference proteome</keyword>
<reference evidence="1 2" key="1">
    <citation type="submission" date="2018-07" db="EMBL/GenBank/DDBJ databases">
        <title>Genomic Encyclopedia of Type Strains, Phase III (KMG-III): the genomes of soil and plant-associated and newly described type strains.</title>
        <authorList>
            <person name="Whitman W."/>
        </authorList>
    </citation>
    <scope>NUCLEOTIDE SEQUENCE [LARGE SCALE GENOMIC DNA]</scope>
    <source>
        <strain evidence="1 2">31-25a</strain>
    </source>
</reference>
<dbReference type="RefSeq" id="WP_114432631.1">
    <property type="nucleotide sequence ID" value="NZ_QPJM01000024.1"/>
</dbReference>
<protein>
    <recommendedName>
        <fullName evidence="3">DUF2267 domain-containing protein</fullName>
    </recommendedName>
</protein>
<gene>
    <name evidence="1" type="ORF">C7476_12424</name>
</gene>
<accession>A0A368YE27</accession>
<dbReference type="EMBL" id="QPJM01000024">
    <property type="protein sequence ID" value="RCW78493.1"/>
    <property type="molecule type" value="Genomic_DNA"/>
</dbReference>
<name>A0A368YE27_9HYPH</name>
<dbReference type="Proteomes" id="UP000253324">
    <property type="component" value="Unassembled WGS sequence"/>
</dbReference>
<evidence type="ECO:0008006" key="3">
    <source>
        <dbReference type="Google" id="ProtNLM"/>
    </source>
</evidence>
<dbReference type="AlphaFoldDB" id="A0A368YE27"/>
<proteinExistence type="predicted"/>
<comment type="caution">
    <text evidence="1">The sequence shown here is derived from an EMBL/GenBank/DDBJ whole genome shotgun (WGS) entry which is preliminary data.</text>
</comment>
<organism evidence="1 2">
    <name type="scientific">Phyllobacterium bourgognense</name>
    <dbReference type="NCBI Taxonomy" id="314236"/>
    <lineage>
        <taxon>Bacteria</taxon>
        <taxon>Pseudomonadati</taxon>
        <taxon>Pseudomonadota</taxon>
        <taxon>Alphaproteobacteria</taxon>
        <taxon>Hyphomicrobiales</taxon>
        <taxon>Phyllobacteriaceae</taxon>
        <taxon>Phyllobacterium</taxon>
    </lineage>
</organism>
<dbReference type="OrthoDB" id="8445163at2"/>
<evidence type="ECO:0000313" key="2">
    <source>
        <dbReference type="Proteomes" id="UP000253324"/>
    </source>
</evidence>
<evidence type="ECO:0000313" key="1">
    <source>
        <dbReference type="EMBL" id="RCW78493.1"/>
    </source>
</evidence>